<feature type="region of interest" description="Disordered" evidence="1">
    <location>
        <begin position="1"/>
        <end position="20"/>
    </location>
</feature>
<comment type="caution">
    <text evidence="2">The sequence shown here is derived from an EMBL/GenBank/DDBJ whole genome shotgun (WGS) entry which is preliminary data.</text>
</comment>
<organism evidence="2 3">
    <name type="scientific">Oryza meyeriana var. granulata</name>
    <dbReference type="NCBI Taxonomy" id="110450"/>
    <lineage>
        <taxon>Eukaryota</taxon>
        <taxon>Viridiplantae</taxon>
        <taxon>Streptophyta</taxon>
        <taxon>Embryophyta</taxon>
        <taxon>Tracheophyta</taxon>
        <taxon>Spermatophyta</taxon>
        <taxon>Magnoliopsida</taxon>
        <taxon>Liliopsida</taxon>
        <taxon>Poales</taxon>
        <taxon>Poaceae</taxon>
        <taxon>BOP clade</taxon>
        <taxon>Oryzoideae</taxon>
        <taxon>Oryzeae</taxon>
        <taxon>Oryzinae</taxon>
        <taxon>Oryza</taxon>
        <taxon>Oryza meyeriana</taxon>
    </lineage>
</organism>
<dbReference type="Proteomes" id="UP000479710">
    <property type="component" value="Unassembled WGS sequence"/>
</dbReference>
<reference evidence="2 3" key="1">
    <citation type="submission" date="2019-11" db="EMBL/GenBank/DDBJ databases">
        <title>Whole genome sequence of Oryza granulata.</title>
        <authorList>
            <person name="Li W."/>
        </authorList>
    </citation>
    <scope>NUCLEOTIDE SEQUENCE [LARGE SCALE GENOMIC DNA]</scope>
    <source>
        <strain evidence="3">cv. Menghai</strain>
        <tissue evidence="2">Leaf</tissue>
    </source>
</reference>
<dbReference type="EMBL" id="SPHZ02000004">
    <property type="protein sequence ID" value="KAF0921780.1"/>
    <property type="molecule type" value="Genomic_DNA"/>
</dbReference>
<name>A0A6G1EAH7_9ORYZ</name>
<keyword evidence="3" id="KW-1185">Reference proteome</keyword>
<feature type="region of interest" description="Disordered" evidence="1">
    <location>
        <begin position="31"/>
        <end position="153"/>
    </location>
</feature>
<gene>
    <name evidence="2" type="ORF">E2562_020077</name>
</gene>
<evidence type="ECO:0000313" key="3">
    <source>
        <dbReference type="Proteomes" id="UP000479710"/>
    </source>
</evidence>
<protein>
    <submittedName>
        <fullName evidence="2">Uncharacterized protein</fullName>
    </submittedName>
</protein>
<proteinExistence type="predicted"/>
<evidence type="ECO:0000313" key="2">
    <source>
        <dbReference type="EMBL" id="KAF0921780.1"/>
    </source>
</evidence>
<feature type="compositionally biased region" description="Basic and acidic residues" evidence="1">
    <location>
        <begin position="121"/>
        <end position="141"/>
    </location>
</feature>
<feature type="compositionally biased region" description="Low complexity" evidence="1">
    <location>
        <begin position="1"/>
        <end position="17"/>
    </location>
</feature>
<dbReference type="AlphaFoldDB" id="A0A6G1EAH7"/>
<sequence length="206" mass="21198">MGDPGRIPGDPGRPGLPAGASCLSRTWSIVRGAPSTSEKKKPLQRAARPALSGPWRRRMSPLVAAPAAMKFQESSFPPRQGHSALGDGDQDGEEGGPAAGTAGRSHADGPGGAGKAVAARRAAEPLDEVERRAEHGAKREPVPASSTTYSGRGIRVDGAREPIVSAPAGVSVTGLRGGSRAIEACTTYCGVRCATCEPLDLDVWRT</sequence>
<accession>A0A6G1EAH7</accession>
<evidence type="ECO:0000256" key="1">
    <source>
        <dbReference type="SAM" id="MobiDB-lite"/>
    </source>
</evidence>